<sequence length="61" mass="6483">MCIVNRAAPSLGLGVEGYTLAQGASLDKADPLNDDFAFCCRVVGFRSTAVHEHIKVNVDCS</sequence>
<comment type="caution">
    <text evidence="1">The sequence shown here is derived from an EMBL/GenBank/DDBJ whole genome shotgun (WGS) entry which is preliminary data.</text>
</comment>
<accession>A0A7C4BBS3</accession>
<proteinExistence type="predicted"/>
<protein>
    <submittedName>
        <fullName evidence="1">Uncharacterized protein</fullName>
    </submittedName>
</protein>
<dbReference type="AlphaFoldDB" id="A0A7C4BBS3"/>
<dbReference type="EMBL" id="DTFF01000015">
    <property type="protein sequence ID" value="HGI87155.1"/>
    <property type="molecule type" value="Genomic_DNA"/>
</dbReference>
<organism evidence="1">
    <name type="scientific">Ignisphaera aggregans</name>
    <dbReference type="NCBI Taxonomy" id="334771"/>
    <lineage>
        <taxon>Archaea</taxon>
        <taxon>Thermoproteota</taxon>
        <taxon>Thermoprotei</taxon>
        <taxon>Desulfurococcales</taxon>
        <taxon>Desulfurococcaceae</taxon>
        <taxon>Ignisphaera</taxon>
    </lineage>
</organism>
<reference evidence="1" key="1">
    <citation type="journal article" date="2020" name="mSystems">
        <title>Genome- and Community-Level Interaction Insights into Carbon Utilization and Element Cycling Functions of Hydrothermarchaeota in Hydrothermal Sediment.</title>
        <authorList>
            <person name="Zhou Z."/>
            <person name="Liu Y."/>
            <person name="Xu W."/>
            <person name="Pan J."/>
            <person name="Luo Z.H."/>
            <person name="Li M."/>
        </authorList>
    </citation>
    <scope>NUCLEOTIDE SEQUENCE [LARGE SCALE GENOMIC DNA]</scope>
    <source>
        <strain evidence="1">SpSt-732</strain>
    </source>
</reference>
<evidence type="ECO:0000313" key="1">
    <source>
        <dbReference type="EMBL" id="HGI87155.1"/>
    </source>
</evidence>
<gene>
    <name evidence="1" type="ORF">ENV14_01975</name>
</gene>
<name>A0A7C4BBS3_9CREN</name>